<protein>
    <submittedName>
        <fullName evidence="3">SHOCT domain-containing protein</fullName>
    </submittedName>
</protein>
<gene>
    <name evidence="3" type="ORF">HGA02_02250</name>
</gene>
<evidence type="ECO:0000313" key="4">
    <source>
        <dbReference type="Proteomes" id="UP000777774"/>
    </source>
</evidence>
<evidence type="ECO:0000256" key="1">
    <source>
        <dbReference type="SAM" id="MobiDB-lite"/>
    </source>
</evidence>
<evidence type="ECO:0000259" key="2">
    <source>
        <dbReference type="Pfam" id="PF09851"/>
    </source>
</evidence>
<keyword evidence="4" id="KW-1185">Reference proteome</keyword>
<dbReference type="Proteomes" id="UP000777774">
    <property type="component" value="Unassembled WGS sequence"/>
</dbReference>
<reference evidence="3 4" key="1">
    <citation type="submission" date="2020-04" db="EMBL/GenBank/DDBJ databases">
        <title>MicrobeNet Type strains.</title>
        <authorList>
            <person name="Nicholson A.C."/>
        </authorList>
    </citation>
    <scope>NUCLEOTIDE SEQUENCE [LARGE SCALE GENOMIC DNA]</scope>
    <source>
        <strain evidence="3 4">ATCC BAA-787</strain>
    </source>
</reference>
<feature type="region of interest" description="Disordered" evidence="1">
    <location>
        <begin position="19"/>
        <end position="40"/>
    </location>
</feature>
<sequence>MPGLIRGVARTAVVAGTASAVSGRVHHRQQQRWADQANSEAYTQQQSAYAQPAYAQPVYVAAPAPTPETEGPDMDTKIAHLKQLAELRDQGVLTPAEFEVQKAQILAS</sequence>
<comment type="caution">
    <text evidence="3">The sequence shown here is derived from an EMBL/GenBank/DDBJ whole genome shotgun (WGS) entry which is preliminary data.</text>
</comment>
<proteinExistence type="predicted"/>
<organism evidence="3 4">
    <name type="scientific">Cellulomonas septica</name>
    <dbReference type="NCBI Taxonomy" id="285080"/>
    <lineage>
        <taxon>Bacteria</taxon>
        <taxon>Bacillati</taxon>
        <taxon>Actinomycetota</taxon>
        <taxon>Actinomycetes</taxon>
        <taxon>Micrococcales</taxon>
        <taxon>Cellulomonadaceae</taxon>
        <taxon>Cellulomonas</taxon>
    </lineage>
</organism>
<dbReference type="EMBL" id="JAAXOY010000021">
    <property type="protein sequence ID" value="NKY38383.1"/>
    <property type="molecule type" value="Genomic_DNA"/>
</dbReference>
<name>A0ABX1JVP4_9CELL</name>
<dbReference type="InterPro" id="IPR018649">
    <property type="entry name" value="SHOCT"/>
</dbReference>
<feature type="domain" description="SHOCT" evidence="2">
    <location>
        <begin position="81"/>
        <end position="106"/>
    </location>
</feature>
<dbReference type="Pfam" id="PF09851">
    <property type="entry name" value="SHOCT"/>
    <property type="match status" value="1"/>
</dbReference>
<accession>A0ABX1JVP4</accession>
<dbReference type="RefSeq" id="WP_168677089.1">
    <property type="nucleotide sequence ID" value="NZ_JAAXOY010000021.1"/>
</dbReference>
<evidence type="ECO:0000313" key="3">
    <source>
        <dbReference type="EMBL" id="NKY38383.1"/>
    </source>
</evidence>